<feature type="transmembrane region" description="Helical" evidence="3">
    <location>
        <begin position="52"/>
        <end position="74"/>
    </location>
</feature>
<reference evidence="5" key="1">
    <citation type="submission" date="2019-02" db="EMBL/GenBank/DDBJ databases">
        <authorList>
            <person name="Gruber-Vodicka R. H."/>
            <person name="Seah K. B. B."/>
        </authorList>
    </citation>
    <scope>NUCLEOTIDE SEQUENCE</scope>
    <source>
        <strain evidence="5">BECK_M7</strain>
    </source>
</reference>
<feature type="domain" description="Cytochrome c-552/4" evidence="4">
    <location>
        <begin position="225"/>
        <end position="312"/>
    </location>
</feature>
<keyword evidence="1" id="KW-0732">Signal</keyword>
<sequence length="979" mass="108351">MSSTFPSPVTPSLKKLLIVVFALFAVLALDSLYLAGITVLEWSTGRVLQDHFYQIMFLIHLVSGIIAIIPVVVFGALHGRNASPHPNRRAVRAGLALLATAMVLLASGVALTRFGTFELKDPRLREGIYWIHVIAPLVVIWLFVLHRLAGAGLRWRIGGIQAGGALAFFVLVFLLQLPLSSGIPLPPASSVSARDFPKGALAPSLARTVDGNRIPSGILMMDEYCKACHADVHAQWAHSAHRFSSFNNPAYLFSVRETRAFSREITGSDQIARFCAGCHDPVPLFSGAFDDPDFDDRKHPTANVGITCTSCHAITRINSPRGNADYTIAAPRHYPFTYSGNPFLQWVNHQLIKAKPEFHKVSFLKPLHRDPAFCGTCHKVHIPAGVNRYKWLRAQNHYDAYHLSGVSGHGAMSFYYPPKAVHRCSTCHMPATSSDDFGATFLDGSTQLKVHDHQFRAANTALPHLLGSPEHVLDAHRRFLNGALRVDIFGIKEGGQITGTLTAPLRPEIPVLQPGKRYLIEVVLRTLRVGHLFTQGTSDSNQVWLDVTAESGGTIIGRSGAIAEEDDNKGDDKNHGESRKEARKKARVDPWSHFVNAYLLDRRGNRIDRRNAQDIFTKLYDHQIPPGAADVVHFALAIPHDVAGPVTVHVKLQYRKFDTTYLEHFQGDDFIANDLPVTTIAEDRITFPVQASTSSPREVAGPEIAGSGAGDGKKGRQGSMAEKVTNPTVPIPAWERWNDYGIGLLRKGDKGSAKGELRQAEHAFSEVERLGQASGALNLARVYWKEGRLADAGAALRRAARHAPPAPPWVVAWFSGLVNKQNGYFDEAIADFTRILDTDFPEARVREFDFSQDYRVRNELGQTLFERAKRERGPKRRKLRESLLNQAKTQFQHTLVLDPENITAHYNLALIHARLGEPELAEIHRKAHLQYKPDDNAMERAVAIHRRANPAADHAAESIVIYDLQRPGAYGLGGERVSK</sequence>
<dbReference type="SUPFAM" id="SSF48695">
    <property type="entry name" value="Multiheme cytochromes"/>
    <property type="match status" value="1"/>
</dbReference>
<name>A0A450U628_9GAMM</name>
<dbReference type="GO" id="GO:0016491">
    <property type="term" value="F:oxidoreductase activity"/>
    <property type="evidence" value="ECO:0007669"/>
    <property type="project" value="TreeGrafter"/>
</dbReference>
<dbReference type="AlphaFoldDB" id="A0A450U628"/>
<dbReference type="Gene3D" id="1.25.40.10">
    <property type="entry name" value="Tetratricopeptide repeat domain"/>
    <property type="match status" value="2"/>
</dbReference>
<dbReference type="InterPro" id="IPR011990">
    <property type="entry name" value="TPR-like_helical_dom_sf"/>
</dbReference>
<feature type="compositionally biased region" description="Basic and acidic residues" evidence="2">
    <location>
        <begin position="570"/>
        <end position="580"/>
    </location>
</feature>
<evidence type="ECO:0000256" key="3">
    <source>
        <dbReference type="SAM" id="Phobius"/>
    </source>
</evidence>
<dbReference type="EMBL" id="CAADFF010000004">
    <property type="protein sequence ID" value="VFJ86760.1"/>
    <property type="molecule type" value="Genomic_DNA"/>
</dbReference>
<feature type="region of interest" description="Disordered" evidence="2">
    <location>
        <begin position="691"/>
        <end position="722"/>
    </location>
</feature>
<organism evidence="5">
    <name type="scientific">Candidatus Kentrum sp. LFY</name>
    <dbReference type="NCBI Taxonomy" id="2126342"/>
    <lineage>
        <taxon>Bacteria</taxon>
        <taxon>Pseudomonadati</taxon>
        <taxon>Pseudomonadota</taxon>
        <taxon>Gammaproteobacteria</taxon>
        <taxon>Candidatus Kentrum</taxon>
    </lineage>
</organism>
<evidence type="ECO:0000313" key="5">
    <source>
        <dbReference type="EMBL" id="VFJ86760.1"/>
    </source>
</evidence>
<evidence type="ECO:0000259" key="4">
    <source>
        <dbReference type="Pfam" id="PF13435"/>
    </source>
</evidence>
<dbReference type="Pfam" id="PF13435">
    <property type="entry name" value="Cytochrome_C554"/>
    <property type="match status" value="1"/>
</dbReference>
<dbReference type="InterPro" id="IPR023155">
    <property type="entry name" value="Cyt_c-552/4"/>
</dbReference>
<dbReference type="SUPFAM" id="SSF48452">
    <property type="entry name" value="TPR-like"/>
    <property type="match status" value="1"/>
</dbReference>
<dbReference type="SMART" id="SM00028">
    <property type="entry name" value="TPR"/>
    <property type="match status" value="2"/>
</dbReference>
<dbReference type="Gene3D" id="1.10.1130.10">
    <property type="entry name" value="Flavocytochrome C3, Chain A"/>
    <property type="match status" value="1"/>
</dbReference>
<proteinExistence type="predicted"/>
<keyword evidence="3" id="KW-1133">Transmembrane helix</keyword>
<evidence type="ECO:0000256" key="1">
    <source>
        <dbReference type="ARBA" id="ARBA00022729"/>
    </source>
</evidence>
<dbReference type="PANTHER" id="PTHR35038:SF5">
    <property type="entry name" value="CYTOCHROME C-TYPE PROTEIN NRFB"/>
    <property type="match status" value="1"/>
</dbReference>
<dbReference type="Pfam" id="PF13432">
    <property type="entry name" value="TPR_16"/>
    <property type="match status" value="1"/>
</dbReference>
<evidence type="ECO:0000256" key="2">
    <source>
        <dbReference type="SAM" id="MobiDB-lite"/>
    </source>
</evidence>
<dbReference type="InterPro" id="IPR036280">
    <property type="entry name" value="Multihaem_cyt_sf"/>
</dbReference>
<accession>A0A450U628</accession>
<feature type="transmembrane region" description="Helical" evidence="3">
    <location>
        <begin position="16"/>
        <end position="40"/>
    </location>
</feature>
<keyword evidence="3" id="KW-0812">Transmembrane</keyword>
<dbReference type="InterPro" id="IPR051829">
    <property type="entry name" value="Multiheme_Cytochr_ET"/>
</dbReference>
<feature type="transmembrane region" description="Helical" evidence="3">
    <location>
        <begin position="127"/>
        <end position="145"/>
    </location>
</feature>
<protein>
    <submittedName>
        <fullName evidence="5">Cytochrome c554 and c-prime</fullName>
    </submittedName>
</protein>
<gene>
    <name evidence="5" type="ORF">BECKLFY1418B_GA0070995_100471</name>
</gene>
<dbReference type="InterPro" id="IPR019734">
    <property type="entry name" value="TPR_rpt"/>
</dbReference>
<feature type="transmembrane region" description="Helical" evidence="3">
    <location>
        <begin position="157"/>
        <end position="179"/>
    </location>
</feature>
<keyword evidence="3" id="KW-0472">Membrane</keyword>
<feature type="transmembrane region" description="Helical" evidence="3">
    <location>
        <begin position="95"/>
        <end position="115"/>
    </location>
</feature>
<feature type="region of interest" description="Disordered" evidence="2">
    <location>
        <begin position="558"/>
        <end position="585"/>
    </location>
</feature>
<dbReference type="PANTHER" id="PTHR35038">
    <property type="entry name" value="DISSIMILATORY SULFITE REDUCTASE SIRA"/>
    <property type="match status" value="1"/>
</dbReference>